<evidence type="ECO:0000256" key="2">
    <source>
        <dbReference type="ARBA" id="ARBA00023002"/>
    </source>
</evidence>
<dbReference type="InterPro" id="IPR051911">
    <property type="entry name" value="SDR_oxidoreductase"/>
</dbReference>
<dbReference type="AlphaFoldDB" id="A0A0W0YXC7"/>
<proteinExistence type="inferred from homology"/>
<accession>A0A0W0YXC7</accession>
<comment type="similarity">
    <text evidence="1 3">Belongs to the short-chain dehydrogenases/reductases (SDR) family.</text>
</comment>
<dbReference type="PRINTS" id="PR00081">
    <property type="entry name" value="GDHRDH"/>
</dbReference>
<dbReference type="STRING" id="452.Lspi_2182"/>
<dbReference type="PROSITE" id="PS00061">
    <property type="entry name" value="ADH_SHORT"/>
    <property type="match status" value="1"/>
</dbReference>
<dbReference type="InterPro" id="IPR002347">
    <property type="entry name" value="SDR_fam"/>
</dbReference>
<dbReference type="RefSeq" id="WP_058484100.1">
    <property type="nucleotide sequence ID" value="NZ_CAAAII010000010.1"/>
</dbReference>
<dbReference type="Pfam" id="PF00106">
    <property type="entry name" value="adh_short"/>
    <property type="match status" value="1"/>
</dbReference>
<evidence type="ECO:0000256" key="1">
    <source>
        <dbReference type="ARBA" id="ARBA00006484"/>
    </source>
</evidence>
<dbReference type="PRINTS" id="PR00080">
    <property type="entry name" value="SDRFAMILY"/>
</dbReference>
<dbReference type="Gene3D" id="3.40.50.720">
    <property type="entry name" value="NAD(P)-binding Rossmann-like Domain"/>
    <property type="match status" value="1"/>
</dbReference>
<protein>
    <submittedName>
        <fullName evidence="4">Short chain dehydrogenase/reductase family oxidoreductase</fullName>
    </submittedName>
</protein>
<dbReference type="EMBL" id="LNYX01000031">
    <property type="protein sequence ID" value="KTD61552.1"/>
    <property type="molecule type" value="Genomic_DNA"/>
</dbReference>
<dbReference type="PANTHER" id="PTHR43976:SF16">
    <property type="entry name" value="SHORT-CHAIN DEHYDROGENASE_REDUCTASE FAMILY PROTEIN"/>
    <property type="match status" value="1"/>
</dbReference>
<evidence type="ECO:0000313" key="5">
    <source>
        <dbReference type="Proteomes" id="UP000054877"/>
    </source>
</evidence>
<gene>
    <name evidence="4" type="ORF">Lspi_2182</name>
</gene>
<evidence type="ECO:0000313" key="4">
    <source>
        <dbReference type="EMBL" id="KTD61552.1"/>
    </source>
</evidence>
<dbReference type="Proteomes" id="UP000054877">
    <property type="component" value="Unassembled WGS sequence"/>
</dbReference>
<comment type="caution">
    <text evidence="4">The sequence shown here is derived from an EMBL/GenBank/DDBJ whole genome shotgun (WGS) entry which is preliminary data.</text>
</comment>
<sequence length="293" mass="32150">MKKVILVTGVSSGLGLSLTVKLASCGHIVYATMRNLQKKAALQEALNTQGVHANLLECDVASTQSVENSVKTIIDQEGRIDCLINNAGRGFIKTTEQASEQDIADVLNTNFMGVVRTTKAVLPHMRQKRSGHIINISSVGGLIGQPFNEVYCASKFAVEGYTESLACYVQPFFNIAFSLIEPGGIQSQFVNNILSDYSQQDLDEDYKPVLARYLGSAQDRAGQSDSEPVYQSSDEVANCVIEVLNSKNPPLRVRTSNWARDFCQLKTQVDPDGTLSVERVYKNFLDVQEESTV</sequence>
<organism evidence="4 5">
    <name type="scientific">Legionella spiritensis</name>
    <dbReference type="NCBI Taxonomy" id="452"/>
    <lineage>
        <taxon>Bacteria</taxon>
        <taxon>Pseudomonadati</taxon>
        <taxon>Pseudomonadota</taxon>
        <taxon>Gammaproteobacteria</taxon>
        <taxon>Legionellales</taxon>
        <taxon>Legionellaceae</taxon>
        <taxon>Legionella</taxon>
    </lineage>
</organism>
<dbReference type="CDD" id="cd05374">
    <property type="entry name" value="17beta-HSD-like_SDR_c"/>
    <property type="match status" value="1"/>
</dbReference>
<keyword evidence="5" id="KW-1185">Reference proteome</keyword>
<dbReference type="PATRIC" id="fig|452.5.peg.2403"/>
<evidence type="ECO:0000256" key="3">
    <source>
        <dbReference type="RuleBase" id="RU000363"/>
    </source>
</evidence>
<dbReference type="InterPro" id="IPR020904">
    <property type="entry name" value="Sc_DH/Rdtase_CS"/>
</dbReference>
<dbReference type="GO" id="GO:0016491">
    <property type="term" value="F:oxidoreductase activity"/>
    <property type="evidence" value="ECO:0007669"/>
    <property type="project" value="UniProtKB-KW"/>
</dbReference>
<dbReference type="OrthoDB" id="9775296at2"/>
<dbReference type="PANTHER" id="PTHR43976">
    <property type="entry name" value="SHORT CHAIN DEHYDROGENASE"/>
    <property type="match status" value="1"/>
</dbReference>
<keyword evidence="2" id="KW-0560">Oxidoreductase</keyword>
<reference evidence="4 5" key="1">
    <citation type="submission" date="2015-11" db="EMBL/GenBank/DDBJ databases">
        <title>Genomic analysis of 38 Legionella species identifies large and diverse effector repertoires.</title>
        <authorList>
            <person name="Burstein D."/>
            <person name="Amaro F."/>
            <person name="Zusman T."/>
            <person name="Lifshitz Z."/>
            <person name="Cohen O."/>
            <person name="Gilbert J.A."/>
            <person name="Pupko T."/>
            <person name="Shuman H.A."/>
            <person name="Segal G."/>
        </authorList>
    </citation>
    <scope>NUCLEOTIDE SEQUENCE [LARGE SCALE GENOMIC DNA]</scope>
    <source>
        <strain evidence="4 5">Mt.St.Helens-9</strain>
    </source>
</reference>
<name>A0A0W0YXC7_LEGSP</name>
<dbReference type="SUPFAM" id="SSF51735">
    <property type="entry name" value="NAD(P)-binding Rossmann-fold domains"/>
    <property type="match status" value="1"/>
</dbReference>
<dbReference type="InterPro" id="IPR036291">
    <property type="entry name" value="NAD(P)-bd_dom_sf"/>
</dbReference>